<organism evidence="3 4">
    <name type="scientific">Algoriphagus boseongensis</name>
    <dbReference type="NCBI Taxonomy" id="1442587"/>
    <lineage>
        <taxon>Bacteria</taxon>
        <taxon>Pseudomonadati</taxon>
        <taxon>Bacteroidota</taxon>
        <taxon>Cytophagia</taxon>
        <taxon>Cytophagales</taxon>
        <taxon>Cyclobacteriaceae</taxon>
        <taxon>Algoriphagus</taxon>
    </lineage>
</organism>
<dbReference type="SUPFAM" id="SSF52402">
    <property type="entry name" value="Adenine nucleotide alpha hydrolases-like"/>
    <property type="match status" value="2"/>
</dbReference>
<dbReference type="PRINTS" id="PR01438">
    <property type="entry name" value="UNVRSLSTRESS"/>
</dbReference>
<name>A0A4R6TCA5_9BACT</name>
<dbReference type="EMBL" id="SNYF01000005">
    <property type="protein sequence ID" value="TDQ19335.1"/>
    <property type="molecule type" value="Genomic_DNA"/>
</dbReference>
<reference evidence="3 4" key="1">
    <citation type="submission" date="2019-03" db="EMBL/GenBank/DDBJ databases">
        <title>Genomic Encyclopedia of Type Strains, Phase III (KMG-III): the genomes of soil and plant-associated and newly described type strains.</title>
        <authorList>
            <person name="Whitman W."/>
        </authorList>
    </citation>
    <scope>NUCLEOTIDE SEQUENCE [LARGE SCALE GENOMIC DNA]</scope>
    <source>
        <strain evidence="3 4">CECT 8446</strain>
    </source>
</reference>
<comment type="similarity">
    <text evidence="1">Belongs to the universal stress protein A family.</text>
</comment>
<feature type="domain" description="UspA" evidence="2">
    <location>
        <begin position="2"/>
        <end position="135"/>
    </location>
</feature>
<dbReference type="RefSeq" id="WP_133553546.1">
    <property type="nucleotide sequence ID" value="NZ_SNYF01000005.1"/>
</dbReference>
<evidence type="ECO:0000313" key="4">
    <source>
        <dbReference type="Proteomes" id="UP000294535"/>
    </source>
</evidence>
<dbReference type="PANTHER" id="PTHR46268">
    <property type="entry name" value="STRESS RESPONSE PROTEIN NHAX"/>
    <property type="match status" value="1"/>
</dbReference>
<dbReference type="Pfam" id="PF00582">
    <property type="entry name" value="Usp"/>
    <property type="match status" value="1"/>
</dbReference>
<evidence type="ECO:0000259" key="2">
    <source>
        <dbReference type="Pfam" id="PF00582"/>
    </source>
</evidence>
<proteinExistence type="inferred from homology"/>
<dbReference type="AlphaFoldDB" id="A0A4R6TCA5"/>
<dbReference type="OrthoDB" id="9788959at2"/>
<accession>A0A4R6TCA5</accession>
<evidence type="ECO:0000313" key="3">
    <source>
        <dbReference type="EMBL" id="TDQ19335.1"/>
    </source>
</evidence>
<dbReference type="PANTHER" id="PTHR46268:SF6">
    <property type="entry name" value="UNIVERSAL STRESS PROTEIN UP12"/>
    <property type="match status" value="1"/>
</dbReference>
<dbReference type="Gene3D" id="3.40.50.12370">
    <property type="match status" value="1"/>
</dbReference>
<gene>
    <name evidence="3" type="ORF">DFQ04_1156</name>
</gene>
<sequence>MKIIVPIDFSENSIKALDFAFTLAEKKDGEIILVHVIEIVYDFASQAAIALDSMYKDSEGAFKKLISTYKSSKVKISYKLIEGTASITTANLAEEEQADLIVMGTQGISGLKKTLMGSTAVNTIREASCPVLVVPNQAKVSGIKKITLALEFADHEEKFIDWIIGLSQRWELGLEFLHVQTETSFKDKLCLKGLESFLEEKHPGLPVKIHTFFASSAFEGLNAYLDEAEETILVMCHEHKNLWNQVLHKSQSIEMAYHTHIPLLIMN</sequence>
<keyword evidence="4" id="KW-1185">Reference proteome</keyword>
<dbReference type="CDD" id="cd00293">
    <property type="entry name" value="USP-like"/>
    <property type="match status" value="1"/>
</dbReference>
<dbReference type="Proteomes" id="UP000294535">
    <property type="component" value="Unassembled WGS sequence"/>
</dbReference>
<comment type="caution">
    <text evidence="3">The sequence shown here is derived from an EMBL/GenBank/DDBJ whole genome shotgun (WGS) entry which is preliminary data.</text>
</comment>
<dbReference type="InterPro" id="IPR006015">
    <property type="entry name" value="Universal_stress_UspA"/>
</dbReference>
<dbReference type="InterPro" id="IPR006016">
    <property type="entry name" value="UspA"/>
</dbReference>
<protein>
    <submittedName>
        <fullName evidence="3">Nucleotide-binding universal stress UspA family protein</fullName>
    </submittedName>
</protein>
<evidence type="ECO:0000256" key="1">
    <source>
        <dbReference type="ARBA" id="ARBA00008791"/>
    </source>
</evidence>